<protein>
    <submittedName>
        <fullName evidence="2 4">Uncharacterized protein</fullName>
    </submittedName>
</protein>
<feature type="compositionally biased region" description="Basic residues" evidence="1">
    <location>
        <begin position="9"/>
        <end position="19"/>
    </location>
</feature>
<keyword evidence="3" id="KW-1185">Reference proteome</keyword>
<evidence type="ECO:0000256" key="1">
    <source>
        <dbReference type="SAM" id="MobiDB-lite"/>
    </source>
</evidence>
<sequence>MPDALVSSKQHHHQHRCRRDGRAEEVAGHGDDNHNGHKNGDRNGHGPPEPHHHSPLSLSLPPPSGPFRTPSGVGSCWLPSPLWARLSYHPSLQGEKEGEVLAPTQGIVEGERGHSRPSARPQTALFLFVKKPHFERNHCSSTNTATITMPALSTTASATATAFCPGPGKWQTSWA</sequence>
<dbReference type="GeneID" id="54418725"/>
<reference evidence="2 4" key="1">
    <citation type="submission" date="2020-01" db="EMBL/GenBank/DDBJ databases">
        <authorList>
            <consortium name="DOE Joint Genome Institute"/>
            <person name="Haridas S."/>
            <person name="Albert R."/>
            <person name="Binder M."/>
            <person name="Bloem J."/>
            <person name="Labutti K."/>
            <person name="Salamov A."/>
            <person name="Andreopoulos B."/>
            <person name="Baker S.E."/>
            <person name="Barry K."/>
            <person name="Bills G."/>
            <person name="Bluhm B.H."/>
            <person name="Cannon C."/>
            <person name="Castanera R."/>
            <person name="Culley D.E."/>
            <person name="Daum C."/>
            <person name="Ezra D."/>
            <person name="Gonzalez J.B."/>
            <person name="Henrissat B."/>
            <person name="Kuo A."/>
            <person name="Liang C."/>
            <person name="Lipzen A."/>
            <person name="Lutzoni F."/>
            <person name="Magnuson J."/>
            <person name="Mondo S."/>
            <person name="Nolan M."/>
            <person name="Ohm R."/>
            <person name="Pangilinan J."/>
            <person name="Park H.-J."/>
            <person name="Ramirez L."/>
            <person name="Alfaro M."/>
            <person name="Sun H."/>
            <person name="Tritt A."/>
            <person name="Yoshinaga Y."/>
            <person name="Zwiers L.-H."/>
            <person name="Turgeon B.G."/>
            <person name="Goodwin S.B."/>
            <person name="Spatafora J.W."/>
            <person name="Crous P.W."/>
            <person name="Grigoriev I.V."/>
        </authorList>
    </citation>
    <scope>NUCLEOTIDE SEQUENCE</scope>
    <source>
        <strain evidence="2 4">CBS 781.70</strain>
    </source>
</reference>
<name>A0A6G1G0B1_9PEZI</name>
<dbReference type="RefSeq" id="XP_033533089.1">
    <property type="nucleotide sequence ID" value="XM_033678155.1"/>
</dbReference>
<gene>
    <name evidence="2 4" type="ORF">P152DRAFT_450175</name>
</gene>
<dbReference type="AlphaFoldDB" id="A0A6G1G0B1"/>
<feature type="compositionally biased region" description="Basic and acidic residues" evidence="1">
    <location>
        <begin position="20"/>
        <end position="52"/>
    </location>
</feature>
<reference evidence="4" key="3">
    <citation type="submission" date="2025-04" db="UniProtKB">
        <authorList>
            <consortium name="RefSeq"/>
        </authorList>
    </citation>
    <scope>IDENTIFICATION</scope>
    <source>
        <strain evidence="4">CBS 781.70</strain>
    </source>
</reference>
<dbReference type="EMBL" id="ML975161">
    <property type="protein sequence ID" value="KAF1811458.1"/>
    <property type="molecule type" value="Genomic_DNA"/>
</dbReference>
<proteinExistence type="predicted"/>
<reference evidence="4" key="2">
    <citation type="submission" date="2020-04" db="EMBL/GenBank/DDBJ databases">
        <authorList>
            <consortium name="NCBI Genome Project"/>
        </authorList>
    </citation>
    <scope>NUCLEOTIDE SEQUENCE</scope>
    <source>
        <strain evidence="4">CBS 781.70</strain>
    </source>
</reference>
<organism evidence="2">
    <name type="scientific">Eremomyces bilateralis CBS 781.70</name>
    <dbReference type="NCBI Taxonomy" id="1392243"/>
    <lineage>
        <taxon>Eukaryota</taxon>
        <taxon>Fungi</taxon>
        <taxon>Dikarya</taxon>
        <taxon>Ascomycota</taxon>
        <taxon>Pezizomycotina</taxon>
        <taxon>Dothideomycetes</taxon>
        <taxon>Dothideomycetes incertae sedis</taxon>
        <taxon>Eremomycetales</taxon>
        <taxon>Eremomycetaceae</taxon>
        <taxon>Eremomyces</taxon>
    </lineage>
</organism>
<feature type="region of interest" description="Disordered" evidence="1">
    <location>
        <begin position="1"/>
        <end position="70"/>
    </location>
</feature>
<evidence type="ECO:0000313" key="3">
    <source>
        <dbReference type="Proteomes" id="UP000504638"/>
    </source>
</evidence>
<dbReference type="Proteomes" id="UP000504638">
    <property type="component" value="Unplaced"/>
</dbReference>
<accession>A0A6G1G0B1</accession>
<evidence type="ECO:0000313" key="4">
    <source>
        <dbReference type="RefSeq" id="XP_033533089.1"/>
    </source>
</evidence>
<evidence type="ECO:0000313" key="2">
    <source>
        <dbReference type="EMBL" id="KAF1811458.1"/>
    </source>
</evidence>